<dbReference type="EMBL" id="CP063657">
    <property type="protein sequence ID" value="QOW21783.1"/>
    <property type="molecule type" value="Genomic_DNA"/>
</dbReference>
<dbReference type="PANTHER" id="PTHR34580">
    <property type="match status" value="1"/>
</dbReference>
<protein>
    <submittedName>
        <fullName evidence="3">WYL domain-containing protein</fullName>
    </submittedName>
</protein>
<name>A0A7S6ZU85_9GAMM</name>
<reference evidence="3 4" key="1">
    <citation type="submission" date="2020-10" db="EMBL/GenBank/DDBJ databases">
        <title>complete genome sequencing of Lysobacter sp. H23M41.</title>
        <authorList>
            <person name="Bae J.-W."/>
            <person name="Lee S.-Y."/>
        </authorList>
    </citation>
    <scope>NUCLEOTIDE SEQUENCE [LARGE SCALE GENOMIC DNA]</scope>
    <source>
        <strain evidence="3 4">H23M41</strain>
    </source>
</reference>
<accession>A0A7S6ZU85</accession>
<feature type="domain" description="WYL" evidence="1">
    <location>
        <begin position="153"/>
        <end position="219"/>
    </location>
</feature>
<dbReference type="Pfam" id="PF13280">
    <property type="entry name" value="WYL"/>
    <property type="match status" value="1"/>
</dbReference>
<dbReference type="PANTHER" id="PTHR34580:SF1">
    <property type="entry name" value="PROTEIN PAFC"/>
    <property type="match status" value="1"/>
</dbReference>
<sequence>MKADSTKTLQRLLAMLQMIPRAPRRADAAQLRARLSDHGFEVTARTVQRDLQALSGRFPIQIDDREKPFGWSWDPNARPALMPGLSPAQAVAILLARTHLHGLLPRVLTEELGTIEELARETLDRSGWSHWHQQTAVVPTHLRLELPRVAPKILEGVQKVLVSKRRAQLDYRSKWAQENREFIVSPLGLLSRGGLLYLVAVVEGYEDPRQFALHRISGVAALLGEAAKPEGFDFHRYARRQGSVFLSRGKVRLVLRIDGPAATHLGEQKLSPDQVVVRLDGTHQVEVSATVEDDETLRWWLLSFGSQLEVVHPSVLRDWLKNEMMEALRRYR</sequence>
<evidence type="ECO:0000259" key="1">
    <source>
        <dbReference type="Pfam" id="PF13280"/>
    </source>
</evidence>
<dbReference type="Pfam" id="PF25583">
    <property type="entry name" value="WCX"/>
    <property type="match status" value="1"/>
</dbReference>
<evidence type="ECO:0000313" key="4">
    <source>
        <dbReference type="Proteomes" id="UP000593932"/>
    </source>
</evidence>
<evidence type="ECO:0000259" key="2">
    <source>
        <dbReference type="Pfam" id="PF25583"/>
    </source>
</evidence>
<dbReference type="PROSITE" id="PS52050">
    <property type="entry name" value="WYL"/>
    <property type="match status" value="1"/>
</dbReference>
<dbReference type="InterPro" id="IPR026881">
    <property type="entry name" value="WYL_dom"/>
</dbReference>
<proteinExistence type="predicted"/>
<dbReference type="InterPro" id="IPR051534">
    <property type="entry name" value="CBASS_pafABC_assoc_protein"/>
</dbReference>
<evidence type="ECO:0000313" key="3">
    <source>
        <dbReference type="EMBL" id="QOW21783.1"/>
    </source>
</evidence>
<organism evidence="3 4">
    <name type="scientific">Novilysobacter avium</name>
    <dbReference type="NCBI Taxonomy" id="2781023"/>
    <lineage>
        <taxon>Bacteria</taxon>
        <taxon>Pseudomonadati</taxon>
        <taxon>Pseudomonadota</taxon>
        <taxon>Gammaproteobacteria</taxon>
        <taxon>Lysobacterales</taxon>
        <taxon>Lysobacteraceae</taxon>
        <taxon>Novilysobacter</taxon>
    </lineage>
</organism>
<dbReference type="RefSeq" id="WP_194034341.1">
    <property type="nucleotide sequence ID" value="NZ_CP063657.1"/>
</dbReference>
<keyword evidence="4" id="KW-1185">Reference proteome</keyword>
<gene>
    <name evidence="3" type="ORF">INQ42_11210</name>
</gene>
<feature type="domain" description="WCX" evidence="2">
    <location>
        <begin position="250"/>
        <end position="327"/>
    </location>
</feature>
<dbReference type="InterPro" id="IPR057727">
    <property type="entry name" value="WCX_dom"/>
</dbReference>
<dbReference type="Proteomes" id="UP000593932">
    <property type="component" value="Chromosome"/>
</dbReference>